<evidence type="ECO:0000256" key="1">
    <source>
        <dbReference type="SAM" id="Phobius"/>
    </source>
</evidence>
<keyword evidence="1" id="KW-1133">Transmembrane helix</keyword>
<name>A0AAU6Q1J5_9DEIO</name>
<accession>A0AAU6Q1J5</accession>
<dbReference type="AlphaFoldDB" id="A0AAU6Q1J5"/>
<keyword evidence="1" id="KW-0812">Transmembrane</keyword>
<feature type="transmembrane region" description="Helical" evidence="1">
    <location>
        <begin position="100"/>
        <end position="119"/>
    </location>
</feature>
<gene>
    <name evidence="2" type="ORF">WDJ50_14040</name>
</gene>
<proteinExistence type="predicted"/>
<protein>
    <submittedName>
        <fullName evidence="2">Uncharacterized protein</fullName>
    </submittedName>
</protein>
<dbReference type="RefSeq" id="WP_339095699.1">
    <property type="nucleotide sequence ID" value="NZ_CP149782.1"/>
</dbReference>
<reference evidence="2" key="1">
    <citation type="submission" date="2024-03" db="EMBL/GenBank/DDBJ databases">
        <title>Deinococcus weizhi sp. nov., isolated from human skin.</title>
        <authorList>
            <person name="Wei Z."/>
            <person name="Tian F."/>
            <person name="Yang C."/>
            <person name="Xin L.T."/>
            <person name="Wen Z.J."/>
            <person name="Lan K.C."/>
            <person name="Yu L."/>
            <person name="Zhe W."/>
            <person name="Dan F.D."/>
            <person name="Jun W."/>
            <person name="Rui Z."/>
            <person name="Yong X.J."/>
            <person name="Ting Y."/>
            <person name="Wei X."/>
            <person name="Xu Z.G."/>
            <person name="Xin Z."/>
            <person name="Dong F.G."/>
            <person name="Ni X.M."/>
            <person name="Zheng M.G."/>
            <person name="Chun Y."/>
            <person name="Qian W.X."/>
        </authorList>
    </citation>
    <scope>NUCLEOTIDE SEQUENCE</scope>
    <source>
        <strain evidence="2">VB142</strain>
    </source>
</reference>
<feature type="transmembrane region" description="Helical" evidence="1">
    <location>
        <begin position="150"/>
        <end position="167"/>
    </location>
</feature>
<evidence type="ECO:0000313" key="2">
    <source>
        <dbReference type="EMBL" id="WYF44492.1"/>
    </source>
</evidence>
<keyword evidence="1" id="KW-0472">Membrane</keyword>
<dbReference type="EMBL" id="CP149782">
    <property type="protein sequence ID" value="WYF44492.1"/>
    <property type="molecule type" value="Genomic_DNA"/>
</dbReference>
<organism evidence="2">
    <name type="scientific">Deinococcus sp. VB142</name>
    <dbReference type="NCBI Taxonomy" id="3112952"/>
    <lineage>
        <taxon>Bacteria</taxon>
        <taxon>Thermotogati</taxon>
        <taxon>Deinococcota</taxon>
        <taxon>Deinococci</taxon>
        <taxon>Deinococcales</taxon>
        <taxon>Deinococcaceae</taxon>
        <taxon>Deinococcus</taxon>
    </lineage>
</organism>
<sequence length="184" mass="20784">MNADTWLRLATDGLPEAVKIRIAQDTREHLADAGLESAADVEPVLGAPEDTAKELRRLYLTEAEFDKLSLNTASFETIKAITGIGAPLMTYLAFVQPFPFLLFMTLLYIVGMVVAWRLPPLRQQHWLLHLSAFLNASYLMTYGGKISGLPQVWITLLVTVILCWRAAEFWQQDQKLRRTLQHAS</sequence>